<dbReference type="Pfam" id="PF25517">
    <property type="entry name" value="DSRM_RDM1"/>
    <property type="match status" value="1"/>
</dbReference>
<sequence>MRRKKRNPQFFCAVEVVLPAYGCTSPGVGISEEPLPQLEEGQPSFLTKRKTAQKLAFQAALSDAFQKLTIVVLESGRIAVEYRPTEEDLDARSEEELQNLIQSVQPKGRRMSLGLQPGGGRPEAVWTALAALTVPGPAI</sequence>
<evidence type="ECO:0000313" key="2">
    <source>
        <dbReference type="EMBL" id="EDM06148.1"/>
    </source>
</evidence>
<dbReference type="AlphaFoldDB" id="A6HJE3"/>
<evidence type="ECO:0000259" key="1">
    <source>
        <dbReference type="Pfam" id="PF25517"/>
    </source>
</evidence>
<dbReference type="Proteomes" id="UP000234681">
    <property type="component" value="Chromosome 10"/>
</dbReference>
<reference evidence="2 3" key="1">
    <citation type="submission" date="2005-07" db="EMBL/GenBank/DDBJ databases">
        <authorList>
            <person name="Mural R.J."/>
            <person name="Li P.W."/>
            <person name="Adams M.D."/>
            <person name="Amanatides P.G."/>
            <person name="Baden-Tillson H."/>
            <person name="Barnstead M."/>
            <person name="Chin S.H."/>
            <person name="Dew I."/>
            <person name="Evans C.A."/>
            <person name="Ferriera S."/>
            <person name="Flanigan M."/>
            <person name="Fosler C."/>
            <person name="Glodek A."/>
            <person name="Gu Z."/>
            <person name="Holt R.A."/>
            <person name="Jennings D."/>
            <person name="Kraft C.L."/>
            <person name="Lu F."/>
            <person name="Nguyen T."/>
            <person name="Nusskern D.R."/>
            <person name="Pfannkoch C.M."/>
            <person name="Sitter C."/>
            <person name="Sutton G.G."/>
            <person name="Venter J.C."/>
            <person name="Wang Z."/>
            <person name="Woodage T."/>
            <person name="Zheng X.H."/>
            <person name="Zhong F."/>
        </authorList>
    </citation>
    <scope>NUCLEOTIDE SEQUENCE [LARGE SCALE GENOMIC DNA]</scope>
    <source>
        <strain>BN</strain>
        <strain evidence="3">Sprague-Dawley</strain>
    </source>
</reference>
<gene>
    <name evidence="2" type="primary">Rdm1_predicted</name>
    <name evidence="2" type="ORF">rCG_35133</name>
</gene>
<dbReference type="PANTHER" id="PTHR31164:SF1">
    <property type="entry name" value="RAD52 MOTIF-CONTAINING PROTEIN 1"/>
    <property type="match status" value="1"/>
</dbReference>
<dbReference type="InterPro" id="IPR057652">
    <property type="entry name" value="DSRM_RDM1"/>
</dbReference>
<dbReference type="PANTHER" id="PTHR31164">
    <property type="entry name" value="RAD52 MOTIF-CONTAINING PROTEIN 1"/>
    <property type="match status" value="1"/>
</dbReference>
<dbReference type="EMBL" id="CH473948">
    <property type="protein sequence ID" value="EDM06148.1"/>
    <property type="molecule type" value="Genomic_DNA"/>
</dbReference>
<name>A6HJE3_RAT</name>
<organism evidence="2 3">
    <name type="scientific">Rattus norvegicus</name>
    <name type="common">Rat</name>
    <dbReference type="NCBI Taxonomy" id="10116"/>
    <lineage>
        <taxon>Eukaryota</taxon>
        <taxon>Metazoa</taxon>
        <taxon>Chordata</taxon>
        <taxon>Craniata</taxon>
        <taxon>Vertebrata</taxon>
        <taxon>Euteleostomi</taxon>
        <taxon>Mammalia</taxon>
        <taxon>Eutheria</taxon>
        <taxon>Euarchontoglires</taxon>
        <taxon>Glires</taxon>
        <taxon>Rodentia</taxon>
        <taxon>Myomorpha</taxon>
        <taxon>Muroidea</taxon>
        <taxon>Muridae</taxon>
        <taxon>Murinae</taxon>
        <taxon>Rattus</taxon>
    </lineage>
</organism>
<protein>
    <submittedName>
        <fullName evidence="2">RAD52 motif 1 (Predicted), isoform CRA_b</fullName>
    </submittedName>
</protein>
<dbReference type="SUPFAM" id="SSF54768">
    <property type="entry name" value="dsRNA-binding domain-like"/>
    <property type="match status" value="1"/>
</dbReference>
<feature type="domain" description="DM1" evidence="1">
    <location>
        <begin position="3"/>
        <end position="68"/>
    </location>
</feature>
<dbReference type="InterPro" id="IPR040224">
    <property type="entry name" value="RDM1"/>
</dbReference>
<accession>A6HJE3</accession>
<evidence type="ECO:0000313" key="3">
    <source>
        <dbReference type="Proteomes" id="UP000234681"/>
    </source>
</evidence>
<proteinExistence type="predicted"/>